<proteinExistence type="predicted"/>
<dbReference type="EMBL" id="BQKE01000001">
    <property type="protein sequence ID" value="GJM61511.1"/>
    <property type="molecule type" value="Genomic_DNA"/>
</dbReference>
<dbReference type="AlphaFoldDB" id="A0AAN5ALJ9"/>
<evidence type="ECO:0000313" key="2">
    <source>
        <dbReference type="Proteomes" id="UP001310022"/>
    </source>
</evidence>
<keyword evidence="2" id="KW-1185">Reference proteome</keyword>
<gene>
    <name evidence="1" type="ORF">PEDI_20630</name>
</gene>
<organism evidence="1 2">
    <name type="scientific">Persicobacter diffluens</name>
    <dbReference type="NCBI Taxonomy" id="981"/>
    <lineage>
        <taxon>Bacteria</taxon>
        <taxon>Pseudomonadati</taxon>
        <taxon>Bacteroidota</taxon>
        <taxon>Cytophagia</taxon>
        <taxon>Cytophagales</taxon>
        <taxon>Persicobacteraceae</taxon>
        <taxon>Persicobacter</taxon>
    </lineage>
</organism>
<evidence type="ECO:0000313" key="1">
    <source>
        <dbReference type="EMBL" id="GJM61511.1"/>
    </source>
</evidence>
<name>A0AAN5ALJ9_9BACT</name>
<comment type="caution">
    <text evidence="1">The sequence shown here is derived from an EMBL/GenBank/DDBJ whole genome shotgun (WGS) entry which is preliminary data.</text>
</comment>
<reference evidence="1 2" key="1">
    <citation type="submission" date="2021-12" db="EMBL/GenBank/DDBJ databases">
        <title>Genome sequencing of bacteria with rrn-lacking chromosome and rrn-plasmid.</title>
        <authorList>
            <person name="Anda M."/>
            <person name="Iwasaki W."/>
        </authorList>
    </citation>
    <scope>NUCLEOTIDE SEQUENCE [LARGE SCALE GENOMIC DNA]</scope>
    <source>
        <strain evidence="1 2">NBRC 15940</strain>
    </source>
</reference>
<protein>
    <submittedName>
        <fullName evidence="1">Uncharacterized protein</fullName>
    </submittedName>
</protein>
<dbReference type="Proteomes" id="UP001310022">
    <property type="component" value="Unassembled WGS sequence"/>
</dbReference>
<accession>A0AAN5ALJ9</accession>
<sequence length="37" mass="4448">MTVPTTPYKAAELTEWSWSRDRNHEFSHGKVKLFHLF</sequence>